<dbReference type="InterPro" id="IPR018750">
    <property type="entry name" value="DUF2306_membrane"/>
</dbReference>
<dbReference type="RefSeq" id="WP_011567388.1">
    <property type="nucleotide sequence ID" value="NC_008209.1"/>
</dbReference>
<feature type="transmembrane region" description="Helical" evidence="1">
    <location>
        <begin position="195"/>
        <end position="213"/>
    </location>
</feature>
<protein>
    <submittedName>
        <fullName evidence="2">Uncharacterized protein</fullName>
    </submittedName>
</protein>
<dbReference type="AlphaFoldDB" id="Q16B77"/>
<keyword evidence="3" id="KW-1185">Reference proteome</keyword>
<keyword evidence="1" id="KW-0472">Membrane</keyword>
<dbReference type="Proteomes" id="UP000007029">
    <property type="component" value="Chromosome"/>
</dbReference>
<feature type="transmembrane region" description="Helical" evidence="1">
    <location>
        <begin position="154"/>
        <end position="175"/>
    </location>
</feature>
<proteinExistence type="predicted"/>
<dbReference type="OrthoDB" id="8759010at2"/>
<dbReference type="EMBL" id="CP000362">
    <property type="protein sequence ID" value="ABG30766.1"/>
    <property type="molecule type" value="Genomic_DNA"/>
</dbReference>
<gene>
    <name evidence="2" type="ordered locus">RD1_1110</name>
</gene>
<organism evidence="2 3">
    <name type="scientific">Roseobacter denitrificans (strain ATCC 33942 / OCh 114)</name>
    <name type="common">Erythrobacter sp. (strain OCh 114)</name>
    <name type="synonym">Roseobacter denitrificans</name>
    <dbReference type="NCBI Taxonomy" id="375451"/>
    <lineage>
        <taxon>Bacteria</taxon>
        <taxon>Pseudomonadati</taxon>
        <taxon>Pseudomonadota</taxon>
        <taxon>Alphaproteobacteria</taxon>
        <taxon>Rhodobacterales</taxon>
        <taxon>Roseobacteraceae</taxon>
        <taxon>Roseobacter</taxon>
    </lineage>
</organism>
<dbReference type="Pfam" id="PF10067">
    <property type="entry name" value="DUF2306"/>
    <property type="match status" value="1"/>
</dbReference>
<dbReference type="KEGG" id="rde:RD1_1110"/>
<reference evidence="2 3" key="1">
    <citation type="journal article" date="2007" name="J. Bacteriol.">
        <title>The complete genome sequence of Roseobacter denitrificans reveals a mixotrophic rather than photosynthetic metabolism.</title>
        <authorList>
            <person name="Swingley W.D."/>
            <person name="Sadekar S."/>
            <person name="Mastrian S.D."/>
            <person name="Matthies H.J."/>
            <person name="Hao J."/>
            <person name="Ramos H."/>
            <person name="Acharya C.R."/>
            <person name="Conrad A.L."/>
            <person name="Taylor H.L."/>
            <person name="Dejesa L.C."/>
            <person name="Shah M.K."/>
            <person name="O'huallachain M.E."/>
            <person name="Lince M.T."/>
            <person name="Blankenship R.E."/>
            <person name="Beatty J.T."/>
            <person name="Touchman J.W."/>
        </authorList>
    </citation>
    <scope>NUCLEOTIDE SEQUENCE [LARGE SCALE GENOMIC DNA]</scope>
    <source>
        <strain evidence="3">ATCC 33942 / OCh 114</strain>
    </source>
</reference>
<feature type="transmembrane region" description="Helical" evidence="1">
    <location>
        <begin position="120"/>
        <end position="142"/>
    </location>
</feature>
<feature type="transmembrane region" description="Helical" evidence="1">
    <location>
        <begin position="12"/>
        <end position="31"/>
    </location>
</feature>
<evidence type="ECO:0000313" key="3">
    <source>
        <dbReference type="Proteomes" id="UP000007029"/>
    </source>
</evidence>
<evidence type="ECO:0000313" key="2">
    <source>
        <dbReference type="EMBL" id="ABG30766.1"/>
    </source>
</evidence>
<dbReference type="eggNOG" id="COG5395">
    <property type="taxonomic scope" value="Bacteria"/>
</dbReference>
<keyword evidence="1" id="KW-1133">Transmembrane helix</keyword>
<dbReference type="HOGENOM" id="CLU_088209_0_0_5"/>
<sequence length="219" mass="24172">MIPESTKRPVGNSLFVAALILFALPFAYYAVARGMMLNDPGEQALSRLFHGGAALSNTAVYGHMIAGGLITALAPLQLSRVLRQRAALLHRTLGYVLVSAAMFTSLGGLIYIVLQGTIGGPVMSIGFALYGILMLLACVQTVRYARLRHPLHRLWAERLVILALASLLYRVHYGVWEILTGGLGSRDDFSGPFDVIQVFAFYLPYLALHGWLWRRRESR</sequence>
<accession>Q16B77</accession>
<evidence type="ECO:0000256" key="1">
    <source>
        <dbReference type="SAM" id="Phobius"/>
    </source>
</evidence>
<feature type="transmembrane region" description="Helical" evidence="1">
    <location>
        <begin position="93"/>
        <end position="114"/>
    </location>
</feature>
<feature type="transmembrane region" description="Helical" evidence="1">
    <location>
        <begin position="51"/>
        <end position="73"/>
    </location>
</feature>
<keyword evidence="1" id="KW-0812">Transmembrane</keyword>
<dbReference type="STRING" id="375451.RD1_1110"/>
<name>Q16B77_ROSDO</name>